<dbReference type="AlphaFoldDB" id="F2SYM8"/>
<keyword evidence="1" id="KW-0812">Transmembrane</keyword>
<dbReference type="InParanoid" id="F2SYM8"/>
<dbReference type="Proteomes" id="UP000008864">
    <property type="component" value="Unassembled WGS sequence"/>
</dbReference>
<dbReference type="Pfam" id="PF24535">
    <property type="entry name" value="DUF7598"/>
    <property type="match status" value="1"/>
</dbReference>
<feature type="transmembrane region" description="Helical" evidence="1">
    <location>
        <begin position="58"/>
        <end position="84"/>
    </location>
</feature>
<keyword evidence="1" id="KW-0472">Membrane</keyword>
<keyword evidence="4" id="KW-1185">Reference proteome</keyword>
<keyword evidence="1" id="KW-1133">Transmembrane helix</keyword>
<organism evidence="3 4">
    <name type="scientific">Trichophyton rubrum (strain ATCC MYA-4607 / CBS 118892)</name>
    <name type="common">Athlete's foot fungus</name>
    <dbReference type="NCBI Taxonomy" id="559305"/>
    <lineage>
        <taxon>Eukaryota</taxon>
        <taxon>Fungi</taxon>
        <taxon>Dikarya</taxon>
        <taxon>Ascomycota</taxon>
        <taxon>Pezizomycotina</taxon>
        <taxon>Eurotiomycetes</taxon>
        <taxon>Eurotiomycetidae</taxon>
        <taxon>Onygenales</taxon>
        <taxon>Arthrodermataceae</taxon>
        <taxon>Trichophyton</taxon>
    </lineage>
</organism>
<evidence type="ECO:0000313" key="3">
    <source>
        <dbReference type="EMBL" id="EGD91465.2"/>
    </source>
</evidence>
<evidence type="ECO:0000256" key="1">
    <source>
        <dbReference type="SAM" id="Phobius"/>
    </source>
</evidence>
<feature type="domain" description="DUF7598" evidence="2">
    <location>
        <begin position="46"/>
        <end position="180"/>
    </location>
</feature>
<accession>F2SYM8</accession>
<reference evidence="4" key="1">
    <citation type="journal article" date="2012" name="MBio">
        <title>Comparative genome analysis of Trichophyton rubrum and related dermatophytes reveals candidate genes involved in infection.</title>
        <authorList>
            <person name="Martinez D.A."/>
            <person name="Oliver B.G."/>
            <person name="Graeser Y."/>
            <person name="Goldberg J.M."/>
            <person name="Li W."/>
            <person name="Martinez-Rossi N.M."/>
            <person name="Monod M."/>
            <person name="Shelest E."/>
            <person name="Barton R.C."/>
            <person name="Birch E."/>
            <person name="Brakhage A.A."/>
            <person name="Chen Z."/>
            <person name="Gurr S.J."/>
            <person name="Heiman D."/>
            <person name="Heitman J."/>
            <person name="Kosti I."/>
            <person name="Rossi A."/>
            <person name="Saif S."/>
            <person name="Samalova M."/>
            <person name="Saunders C.W."/>
            <person name="Shea T."/>
            <person name="Summerbell R.C."/>
            <person name="Xu J."/>
            <person name="Young S."/>
            <person name="Zeng Q."/>
            <person name="Birren B.W."/>
            <person name="Cuomo C.A."/>
            <person name="White T.C."/>
        </authorList>
    </citation>
    <scope>NUCLEOTIDE SEQUENCE [LARGE SCALE GENOMIC DNA]</scope>
    <source>
        <strain evidence="4">ATCC MYA-4607 / CBS 118892</strain>
    </source>
</reference>
<dbReference type="HOGENOM" id="CLU_106853_0_0_1"/>
<dbReference type="STRING" id="559305.F2SYM8"/>
<feature type="transmembrane region" description="Helical" evidence="1">
    <location>
        <begin position="123"/>
        <end position="140"/>
    </location>
</feature>
<dbReference type="RefSeq" id="XP_047604804.1">
    <property type="nucleotide sequence ID" value="XM_047748815.1"/>
</dbReference>
<dbReference type="OMA" id="RRSHIRF"/>
<dbReference type="EMBL" id="GG700657">
    <property type="protein sequence ID" value="EGD91465.2"/>
    <property type="molecule type" value="Genomic_DNA"/>
</dbReference>
<dbReference type="eggNOG" id="ENOG502SAQI">
    <property type="taxonomic scope" value="Eukaryota"/>
</dbReference>
<dbReference type="VEuPathDB" id="FungiDB:TERG_07685"/>
<dbReference type="GeneID" id="10371752"/>
<name>F2SYM8_TRIRC</name>
<proteinExistence type="predicted"/>
<feature type="transmembrane region" description="Helical" evidence="1">
    <location>
        <begin position="160"/>
        <end position="181"/>
    </location>
</feature>
<dbReference type="OrthoDB" id="5327148at2759"/>
<sequence>MPSQAPSLAARSLAPSSNYSSFTHNNIEEKRPLQMEVPKFPLAGPGYVILNLVRVMNIISLLVVIAANIILLIKIVLVTNFFFFEAVTHVASASVCSFLIVSELSVFRAYFDRNWPLLGEDSGFVALGATMVLLGISTLGELNNQSTRQKEIGLPFWKLILGAGIVSIVIGTLNIGLSYVFRDPDIGISARHVRARGAVATQEVAQFDINDIPSPLTDIQSTSLHL</sequence>
<evidence type="ECO:0000313" key="4">
    <source>
        <dbReference type="Proteomes" id="UP000008864"/>
    </source>
</evidence>
<evidence type="ECO:0000259" key="2">
    <source>
        <dbReference type="Pfam" id="PF24535"/>
    </source>
</evidence>
<dbReference type="InterPro" id="IPR056019">
    <property type="entry name" value="DUF7598"/>
</dbReference>
<gene>
    <name evidence="3" type="ORF">TERG_07685</name>
</gene>
<protein>
    <recommendedName>
        <fullName evidence="2">DUF7598 domain-containing protein</fullName>
    </recommendedName>
</protein>
<feature type="transmembrane region" description="Helical" evidence="1">
    <location>
        <begin position="90"/>
        <end position="111"/>
    </location>
</feature>